<dbReference type="PIRSF" id="PIRSF006324">
    <property type="entry name" value="LeuE"/>
    <property type="match status" value="1"/>
</dbReference>
<evidence type="ECO:0000256" key="4">
    <source>
        <dbReference type="ARBA" id="ARBA00022692"/>
    </source>
</evidence>
<organism evidence="8 9">
    <name type="scientific">Enterovibrio norvegicus DSM 15893</name>
    <dbReference type="NCBI Taxonomy" id="1121869"/>
    <lineage>
        <taxon>Bacteria</taxon>
        <taxon>Pseudomonadati</taxon>
        <taxon>Pseudomonadota</taxon>
        <taxon>Gammaproteobacteria</taxon>
        <taxon>Vibrionales</taxon>
        <taxon>Vibrionaceae</taxon>
        <taxon>Enterovibrio</taxon>
    </lineage>
</organism>
<feature type="transmembrane region" description="Helical" evidence="7">
    <location>
        <begin position="6"/>
        <end position="25"/>
    </location>
</feature>
<feature type="transmembrane region" description="Helical" evidence="7">
    <location>
        <begin position="145"/>
        <end position="166"/>
    </location>
</feature>
<evidence type="ECO:0000256" key="5">
    <source>
        <dbReference type="ARBA" id="ARBA00022989"/>
    </source>
</evidence>
<dbReference type="Pfam" id="PF01810">
    <property type="entry name" value="LysE"/>
    <property type="match status" value="1"/>
</dbReference>
<proteinExistence type="inferred from homology"/>
<dbReference type="EMBL" id="FOWR01000003">
    <property type="protein sequence ID" value="SFO81069.1"/>
    <property type="molecule type" value="Genomic_DNA"/>
</dbReference>
<comment type="subcellular location">
    <subcellularLocation>
        <location evidence="1">Cell membrane</location>
        <topology evidence="1">Multi-pass membrane protein</topology>
    </subcellularLocation>
</comment>
<evidence type="ECO:0000256" key="6">
    <source>
        <dbReference type="ARBA" id="ARBA00023136"/>
    </source>
</evidence>
<evidence type="ECO:0000256" key="7">
    <source>
        <dbReference type="SAM" id="Phobius"/>
    </source>
</evidence>
<evidence type="ECO:0000256" key="2">
    <source>
        <dbReference type="ARBA" id="ARBA00007928"/>
    </source>
</evidence>
<keyword evidence="5 7" id="KW-1133">Transmembrane helix</keyword>
<evidence type="ECO:0000256" key="3">
    <source>
        <dbReference type="ARBA" id="ARBA00022475"/>
    </source>
</evidence>
<gene>
    <name evidence="8" type="ORF">SAMN03084138_00503</name>
</gene>
<keyword evidence="3" id="KW-1003">Cell membrane</keyword>
<reference evidence="8 9" key="1">
    <citation type="submission" date="2016-10" db="EMBL/GenBank/DDBJ databases">
        <authorList>
            <person name="de Groot N.N."/>
        </authorList>
    </citation>
    <scope>NUCLEOTIDE SEQUENCE [LARGE SCALE GENOMIC DNA]</scope>
    <source>
        <strain evidence="8 9">DSM 15893</strain>
    </source>
</reference>
<name>A0A1I5K7R1_9GAMM</name>
<dbReference type="STRING" id="1121869.SAMN03084138_00503"/>
<dbReference type="AlphaFoldDB" id="A0A1I5K7R1"/>
<accession>A0A1I5K7R1</accession>
<dbReference type="OrthoDB" id="9804822at2"/>
<dbReference type="RefSeq" id="WP_017007632.1">
    <property type="nucleotide sequence ID" value="NZ_FOWR01000003.1"/>
</dbReference>
<dbReference type="InterPro" id="IPR001123">
    <property type="entry name" value="LeuE-type"/>
</dbReference>
<evidence type="ECO:0000313" key="9">
    <source>
        <dbReference type="Proteomes" id="UP000182692"/>
    </source>
</evidence>
<feature type="transmembrane region" description="Helical" evidence="7">
    <location>
        <begin position="108"/>
        <end position="133"/>
    </location>
</feature>
<feature type="transmembrane region" description="Helical" evidence="7">
    <location>
        <begin position="67"/>
        <end position="88"/>
    </location>
</feature>
<feature type="transmembrane region" description="Helical" evidence="7">
    <location>
        <begin position="37"/>
        <end position="61"/>
    </location>
</feature>
<dbReference type="Proteomes" id="UP000182692">
    <property type="component" value="Unassembled WGS sequence"/>
</dbReference>
<comment type="similarity">
    <text evidence="2">Belongs to the Rht family.</text>
</comment>
<evidence type="ECO:0000256" key="1">
    <source>
        <dbReference type="ARBA" id="ARBA00004651"/>
    </source>
</evidence>
<dbReference type="GO" id="GO:0005886">
    <property type="term" value="C:plasma membrane"/>
    <property type="evidence" value="ECO:0007669"/>
    <property type="project" value="UniProtKB-SubCell"/>
</dbReference>
<evidence type="ECO:0000313" key="8">
    <source>
        <dbReference type="EMBL" id="SFO81069.1"/>
    </source>
</evidence>
<dbReference type="GO" id="GO:0042970">
    <property type="term" value="F:homoserine transmembrane transporter activity"/>
    <property type="evidence" value="ECO:0007669"/>
    <property type="project" value="TreeGrafter"/>
</dbReference>
<dbReference type="PANTHER" id="PTHR30086">
    <property type="entry name" value="ARGININE EXPORTER PROTEIN ARGO"/>
    <property type="match status" value="1"/>
</dbReference>
<keyword evidence="4 7" id="KW-0812">Transmembrane</keyword>
<dbReference type="GeneID" id="35872830"/>
<dbReference type="PANTHER" id="PTHR30086:SF14">
    <property type="entry name" value="HOMOSERINE_HOMOSERINE LACTONE EFFLUX PROTEIN"/>
    <property type="match status" value="1"/>
</dbReference>
<protein>
    <submittedName>
        <fullName evidence="8">Threonine/homoserine/homoserine lactone efflux protein</fullName>
    </submittedName>
</protein>
<sequence length="208" mass="22686">MVSLEFLITCFVVVLIPGTGVLYTVASGLMMGSRASLMAAMGCTVGIVPAMLASVMGLAIVMHTSALAFQFVKYAGVAYLLFLAWQMWRSSSALSFDESQSEDNQKSLWRIAVRGCLVNILNPKLTIFFLAFLPQFVPASVANPGLNMLLLGAIFMVMTFVVFLAYGLLATSIRHLVIHSEKKMDWMQKIFAGSFAALGLKLALTERQ</sequence>
<keyword evidence="6 7" id="KW-0472">Membrane</keyword>